<dbReference type="AlphaFoldDB" id="A0AA38RPE9"/>
<keyword evidence="4" id="KW-1185">Reference proteome</keyword>
<accession>A0AA38RPE9</accession>
<evidence type="ECO:0000256" key="2">
    <source>
        <dbReference type="SAM" id="SignalP"/>
    </source>
</evidence>
<dbReference type="InterPro" id="IPR052577">
    <property type="entry name" value="VWA7"/>
</dbReference>
<evidence type="ECO:0000313" key="3">
    <source>
        <dbReference type="EMBL" id="KAJ9152001.1"/>
    </source>
</evidence>
<proteinExistence type="predicted"/>
<dbReference type="InterPro" id="IPR010816">
    <property type="entry name" value="Het-C"/>
</dbReference>
<evidence type="ECO:0000313" key="4">
    <source>
        <dbReference type="Proteomes" id="UP001174694"/>
    </source>
</evidence>
<feature type="chain" id="PRO_5041304235" evidence="2">
    <location>
        <begin position="26"/>
        <end position="952"/>
    </location>
</feature>
<evidence type="ECO:0000256" key="1">
    <source>
        <dbReference type="SAM" id="MobiDB-lite"/>
    </source>
</evidence>
<reference evidence="3" key="1">
    <citation type="submission" date="2022-07" db="EMBL/GenBank/DDBJ databases">
        <title>Fungi with potential for degradation of polypropylene.</title>
        <authorList>
            <person name="Gostincar C."/>
        </authorList>
    </citation>
    <scope>NUCLEOTIDE SEQUENCE</scope>
    <source>
        <strain evidence="3">EXF-13308</strain>
    </source>
</reference>
<sequence>MSLFKATPLLWGLVLLFLFAKPTHAFGAGNIAGISKVEGQNWRHGDIEDTLLKILMARAVGGKKFDKLMVSRVYFGNWLRDYSQAIDVGTVKSVSAEAIRLLLCVLGFLSFGYGSGEFEVTADRLGCYRPEDHIDNPKDYADNQDARQYDRRLRGPIDERVELAIDPQTGLKNYIANEGANIMTSALHVRRLFGKCIELGRSYQSTRNKAELYEALRLMGTGLHCLEDFLAHSNYTELALIELGERDVFPHVGSSTQLRIPGARQEVYPCVTGTFGGVDFLHSVTGEVSDKLTQNEIQELEGTLEQSQNSDTSILRNLLDKIPDGIFGGDNKKQKMDQIQTNATSAQMQQMQVSPREPEEYTQYIKSIFEQVMPAIEFHDDILKGITEAIEKIPILPKIIEQLEDQLSVFVFSIIAPFIVPVINQIKNELRTGSDEIIDSSKNEQFVVFNDRNSTNPTHSMLSKDHFSNILNEIAGNTASKVVAWVVPQLMEAWDDHSVDVDRTMNRIIYGVLHHPAQRDMGDDGARDGRQLMFRSVQEWWQNMDQRQQQDYRRKLSRQGVQNGENHKEGVYDTGHGHGCAGKLQMHKQFGSGGGDTFEDQIAGAAAGAIMGGVTSGLSSIVSEQTGGAVNLPTMGGQQEHSSGGGGGLLGGITSLLGGSFKKEDTDTYASQPQRTDDGGYSQTYTQYGRNDSGDRYGQAQVTETEYPDGGRRTDYQRFEQQEDRHGDRPSGGYGYEERTETRPTYGGGFEERTERRWEDNQGGGFRREEQESYGGGFGGDRREEGGFGGGGGGHHGRHHEEERFGGDEGGYGRRQEDNFGGGGGGGGWGGGGRREDEGFGGGGGGFGRREDEGFGGGGGGGWGGGRRDDGPPGGFGGGGDDYGRRDDGPPGGFGGGGGGWGGGRRDEERRDDEGGGGFGEDVLGGVIREAQDAFGGGERRDDRGGGGGWFS</sequence>
<name>A0AA38RPE9_9PEZI</name>
<organism evidence="3 4">
    <name type="scientific">Pleurostoma richardsiae</name>
    <dbReference type="NCBI Taxonomy" id="41990"/>
    <lineage>
        <taxon>Eukaryota</taxon>
        <taxon>Fungi</taxon>
        <taxon>Dikarya</taxon>
        <taxon>Ascomycota</taxon>
        <taxon>Pezizomycotina</taxon>
        <taxon>Sordariomycetes</taxon>
        <taxon>Sordariomycetidae</taxon>
        <taxon>Calosphaeriales</taxon>
        <taxon>Pleurostomataceae</taxon>
        <taxon>Pleurostoma</taxon>
    </lineage>
</organism>
<dbReference type="PANTHER" id="PTHR14905:SF11">
    <property type="entry name" value="TINC (EUROFUNG)"/>
    <property type="match status" value="1"/>
</dbReference>
<feature type="region of interest" description="Disordered" evidence="1">
    <location>
        <begin position="664"/>
        <end position="952"/>
    </location>
</feature>
<feature type="compositionally biased region" description="Gly residues" evidence="1">
    <location>
        <begin position="855"/>
        <end position="865"/>
    </location>
</feature>
<feature type="compositionally biased region" description="Gly residues" evidence="1">
    <location>
        <begin position="820"/>
        <end position="832"/>
    </location>
</feature>
<gene>
    <name evidence="3" type="ORF">NKR23_g2684</name>
</gene>
<feature type="compositionally biased region" description="Gly residues" evidence="1">
    <location>
        <begin position="872"/>
        <end position="881"/>
    </location>
</feature>
<keyword evidence="2" id="KW-0732">Signal</keyword>
<feature type="compositionally biased region" description="Basic and acidic residues" evidence="1">
    <location>
        <begin position="904"/>
        <end position="914"/>
    </location>
</feature>
<feature type="signal peptide" evidence="2">
    <location>
        <begin position="1"/>
        <end position="25"/>
    </location>
</feature>
<protein>
    <submittedName>
        <fullName evidence="3">Heterokaryon incompatibility protein Het-C</fullName>
    </submittedName>
</protein>
<dbReference type="EMBL" id="JANBVO010000005">
    <property type="protein sequence ID" value="KAJ9152001.1"/>
    <property type="molecule type" value="Genomic_DNA"/>
</dbReference>
<feature type="compositionally biased region" description="Basic and acidic residues" evidence="1">
    <location>
        <begin position="750"/>
        <end position="771"/>
    </location>
</feature>
<dbReference type="PANTHER" id="PTHR14905">
    <property type="entry name" value="NG37"/>
    <property type="match status" value="1"/>
</dbReference>
<dbReference type="Pfam" id="PF07217">
    <property type="entry name" value="Het-C"/>
    <property type="match status" value="1"/>
</dbReference>
<dbReference type="Proteomes" id="UP001174694">
    <property type="component" value="Unassembled WGS sequence"/>
</dbReference>
<feature type="compositionally biased region" description="Basic and acidic residues" evidence="1">
    <location>
        <begin position="799"/>
        <end position="818"/>
    </location>
</feature>
<feature type="compositionally biased region" description="Gly residues" evidence="1">
    <location>
        <begin position="890"/>
        <end position="903"/>
    </location>
</feature>
<feature type="compositionally biased region" description="Basic and acidic residues" evidence="1">
    <location>
        <begin position="709"/>
        <end position="729"/>
    </location>
</feature>
<feature type="compositionally biased region" description="Polar residues" evidence="1">
    <location>
        <begin position="681"/>
        <end position="690"/>
    </location>
</feature>
<comment type="caution">
    <text evidence="3">The sequence shown here is derived from an EMBL/GenBank/DDBJ whole genome shotgun (WGS) entry which is preliminary data.</text>
</comment>